<evidence type="ECO:0000313" key="3">
    <source>
        <dbReference type="EMBL" id="GAA5481845.1"/>
    </source>
</evidence>
<sequence>MEEMSARHTRRPFERMHRIHLAIKSGRMPNCSTLAAELEVTPKTVMRDITFMRDNFRLPLEYDEQGHGYRYTGDVSDFPQFEIGEEEIAAMFLARTALESIRGTELADKLRVAFGRLASALGERIDLRWDDVDAAFSRKVPEVRGHDVRRFGQLADAVVRQRIVSFHYRKLAAEKAEPRKVRPLHLGEVEGGWYLIAHDPDRAALRTFALIRMTRLRVLEERFGRPAGFDGPAYLAKSFGVWGGDDPQVVKVRLEGYAARLAQERRWHPTQEIEVLDGDGGRVEVRFEVGSLPEVVRWVLSFGSRAKVLEPAALRAMVADEVRMMGE</sequence>
<dbReference type="Pfam" id="PF25583">
    <property type="entry name" value="WCX"/>
    <property type="match status" value="1"/>
</dbReference>
<evidence type="ECO:0000313" key="4">
    <source>
        <dbReference type="Proteomes" id="UP001476282"/>
    </source>
</evidence>
<comment type="caution">
    <text evidence="3">The sequence shown here is derived from an EMBL/GenBank/DDBJ whole genome shotgun (WGS) entry which is preliminary data.</text>
</comment>
<dbReference type="PROSITE" id="PS52050">
    <property type="entry name" value="WYL"/>
    <property type="match status" value="1"/>
</dbReference>
<dbReference type="Proteomes" id="UP001476282">
    <property type="component" value="Unassembled WGS sequence"/>
</dbReference>
<proteinExistence type="predicted"/>
<dbReference type="EMBL" id="BAABRI010000005">
    <property type="protein sequence ID" value="GAA5481845.1"/>
    <property type="molecule type" value="Genomic_DNA"/>
</dbReference>
<dbReference type="InterPro" id="IPR051534">
    <property type="entry name" value="CBASS_pafABC_assoc_protein"/>
</dbReference>
<dbReference type="InterPro" id="IPR026881">
    <property type="entry name" value="WYL_dom"/>
</dbReference>
<organism evidence="3 4">
    <name type="scientific">Haloferula sargassicola</name>
    <dbReference type="NCBI Taxonomy" id="490096"/>
    <lineage>
        <taxon>Bacteria</taxon>
        <taxon>Pseudomonadati</taxon>
        <taxon>Verrucomicrobiota</taxon>
        <taxon>Verrucomicrobiia</taxon>
        <taxon>Verrucomicrobiales</taxon>
        <taxon>Verrucomicrobiaceae</taxon>
        <taxon>Haloferula</taxon>
    </lineage>
</organism>
<gene>
    <name evidence="3" type="ORF">Hsar01_01056</name>
</gene>
<dbReference type="PANTHER" id="PTHR34580">
    <property type="match status" value="1"/>
</dbReference>
<dbReference type="PANTHER" id="PTHR34580:SF9">
    <property type="entry name" value="SLL5097 PROTEIN"/>
    <property type="match status" value="1"/>
</dbReference>
<evidence type="ECO:0000259" key="2">
    <source>
        <dbReference type="Pfam" id="PF25583"/>
    </source>
</evidence>
<evidence type="ECO:0000259" key="1">
    <source>
        <dbReference type="Pfam" id="PF13280"/>
    </source>
</evidence>
<protein>
    <recommendedName>
        <fullName evidence="5">Transcriptional regulator</fullName>
    </recommendedName>
</protein>
<name>A0ABP9UJQ3_9BACT</name>
<reference evidence="3 4" key="1">
    <citation type="submission" date="2024-02" db="EMBL/GenBank/DDBJ databases">
        <title>Haloferula sargassicola NBRC 104335.</title>
        <authorList>
            <person name="Ichikawa N."/>
            <person name="Katano-Makiyama Y."/>
            <person name="Hidaka K."/>
        </authorList>
    </citation>
    <scope>NUCLEOTIDE SEQUENCE [LARGE SCALE GENOMIC DNA]</scope>
    <source>
        <strain evidence="3 4">NBRC 104335</strain>
    </source>
</reference>
<dbReference type="Pfam" id="PF13280">
    <property type="entry name" value="WYL"/>
    <property type="match status" value="1"/>
</dbReference>
<keyword evidence="4" id="KW-1185">Reference proteome</keyword>
<feature type="domain" description="WCX" evidence="2">
    <location>
        <begin position="247"/>
        <end position="325"/>
    </location>
</feature>
<feature type="domain" description="WYL" evidence="1">
    <location>
        <begin position="151"/>
        <end position="218"/>
    </location>
</feature>
<evidence type="ECO:0008006" key="5">
    <source>
        <dbReference type="Google" id="ProtNLM"/>
    </source>
</evidence>
<accession>A0ABP9UJQ3</accession>
<dbReference type="InterPro" id="IPR057727">
    <property type="entry name" value="WCX_dom"/>
</dbReference>